<sequence>MAERRRVGNLLALGVLSAVAFRQMHPYEMAGALRGWGKERDLQIKWGSLYTVVRNLTKHGLLAEVESTRAGRRPERTVYRITDAGRAELVDWTRELLSAAEPEFPRFRAGLSVMSVLAPDEVAELLRRRLAAVEREIAGARATIDEHSPRVPRLFLIEVEYDLAMLAAEATWMRSLLAELTAGTLPGLAQWRRAHETGEITAELAALAETGIAGTGEDEPTADPSRT</sequence>
<evidence type="ECO:0000313" key="2">
    <source>
        <dbReference type="EMBL" id="GIE53969.1"/>
    </source>
</evidence>
<evidence type="ECO:0000259" key="1">
    <source>
        <dbReference type="Pfam" id="PF03551"/>
    </source>
</evidence>
<dbReference type="AlphaFoldDB" id="A0A919JMV2"/>
<name>A0A919JMV2_9ACTN</name>
<proteinExistence type="predicted"/>
<evidence type="ECO:0000313" key="3">
    <source>
        <dbReference type="Proteomes" id="UP000647172"/>
    </source>
</evidence>
<accession>A0A919JMV2</accession>
<dbReference type="InterPro" id="IPR052509">
    <property type="entry name" value="Metal_resp_DNA-bind_regulator"/>
</dbReference>
<feature type="domain" description="Transcription regulator PadR N-terminal" evidence="1">
    <location>
        <begin position="15"/>
        <end position="89"/>
    </location>
</feature>
<dbReference type="InterPro" id="IPR005149">
    <property type="entry name" value="Tscrpt_reg_PadR_N"/>
</dbReference>
<dbReference type="InterPro" id="IPR036388">
    <property type="entry name" value="WH-like_DNA-bd_sf"/>
</dbReference>
<organism evidence="2 3">
    <name type="scientific">Actinoplanes nipponensis</name>
    <dbReference type="NCBI Taxonomy" id="135950"/>
    <lineage>
        <taxon>Bacteria</taxon>
        <taxon>Bacillati</taxon>
        <taxon>Actinomycetota</taxon>
        <taxon>Actinomycetes</taxon>
        <taxon>Micromonosporales</taxon>
        <taxon>Micromonosporaceae</taxon>
        <taxon>Actinoplanes</taxon>
    </lineage>
</organism>
<dbReference type="Proteomes" id="UP000647172">
    <property type="component" value="Unassembled WGS sequence"/>
</dbReference>
<dbReference type="Gene3D" id="1.10.10.10">
    <property type="entry name" value="Winged helix-like DNA-binding domain superfamily/Winged helix DNA-binding domain"/>
    <property type="match status" value="1"/>
</dbReference>
<dbReference type="EMBL" id="BOMQ01000092">
    <property type="protein sequence ID" value="GIE53969.1"/>
    <property type="molecule type" value="Genomic_DNA"/>
</dbReference>
<dbReference type="PANTHER" id="PTHR33169">
    <property type="entry name" value="PADR-FAMILY TRANSCRIPTIONAL REGULATOR"/>
    <property type="match status" value="1"/>
</dbReference>
<dbReference type="Pfam" id="PF03551">
    <property type="entry name" value="PadR"/>
    <property type="match status" value="1"/>
</dbReference>
<reference evidence="2" key="1">
    <citation type="submission" date="2021-01" db="EMBL/GenBank/DDBJ databases">
        <title>Whole genome shotgun sequence of Actinoplanes nipponensis NBRC 14063.</title>
        <authorList>
            <person name="Komaki H."/>
            <person name="Tamura T."/>
        </authorList>
    </citation>
    <scope>NUCLEOTIDE SEQUENCE</scope>
    <source>
        <strain evidence="2">NBRC 14063</strain>
    </source>
</reference>
<dbReference type="PANTHER" id="PTHR33169:SF14">
    <property type="entry name" value="TRANSCRIPTIONAL REGULATOR RV3488"/>
    <property type="match status" value="1"/>
</dbReference>
<gene>
    <name evidence="2" type="ORF">Ani05nite_75030</name>
</gene>
<dbReference type="InterPro" id="IPR036390">
    <property type="entry name" value="WH_DNA-bd_sf"/>
</dbReference>
<dbReference type="SUPFAM" id="SSF46785">
    <property type="entry name" value="Winged helix' DNA-binding domain"/>
    <property type="match status" value="1"/>
</dbReference>
<dbReference type="RefSeq" id="WP_203776439.1">
    <property type="nucleotide sequence ID" value="NZ_BAAAYJ010000090.1"/>
</dbReference>
<comment type="caution">
    <text evidence="2">The sequence shown here is derived from an EMBL/GenBank/DDBJ whole genome shotgun (WGS) entry which is preliminary data.</text>
</comment>
<keyword evidence="3" id="KW-1185">Reference proteome</keyword>
<protein>
    <submittedName>
        <fullName evidence="2">PadR family transcriptional regulator</fullName>
    </submittedName>
</protein>